<evidence type="ECO:0000313" key="2">
    <source>
        <dbReference type="Proteomes" id="UP001565283"/>
    </source>
</evidence>
<reference evidence="1 2" key="1">
    <citation type="submission" date="2024-03" db="EMBL/GenBank/DDBJ databases">
        <title>Mouse gut bacterial collection (mGBC) of GemPharmatech.</title>
        <authorList>
            <person name="He Y."/>
            <person name="Dong L."/>
            <person name="Wu D."/>
            <person name="Gao X."/>
            <person name="Lin Z."/>
        </authorList>
    </citation>
    <scope>NUCLEOTIDE SEQUENCE [LARGE SCALE GENOMIC DNA]</scope>
    <source>
        <strain evidence="1 2">61-15</strain>
    </source>
</reference>
<dbReference type="EMBL" id="JBCLSH010000012">
    <property type="protein sequence ID" value="MEY8443589.1"/>
    <property type="molecule type" value="Genomic_DNA"/>
</dbReference>
<proteinExistence type="predicted"/>
<gene>
    <name evidence="1" type="ORF">AALA52_04935</name>
</gene>
<organism evidence="1 2">
    <name type="scientific">Lactococcus ileimucosae</name>
    <dbReference type="NCBI Taxonomy" id="2941329"/>
    <lineage>
        <taxon>Bacteria</taxon>
        <taxon>Bacillati</taxon>
        <taxon>Bacillota</taxon>
        <taxon>Bacilli</taxon>
        <taxon>Lactobacillales</taxon>
        <taxon>Streptococcaceae</taxon>
        <taxon>Lactococcus</taxon>
    </lineage>
</organism>
<keyword evidence="2" id="KW-1185">Reference proteome</keyword>
<protein>
    <submittedName>
        <fullName evidence="1">Uncharacterized protein</fullName>
    </submittedName>
</protein>
<accession>A0ABV4D244</accession>
<sequence>MKTIPPGEAAARMPKEAKTLDTVGSGIHTPPIATPVPIPFTVDLDRPIRNPYQ</sequence>
<comment type="caution">
    <text evidence="1">The sequence shown here is derived from an EMBL/GenBank/DDBJ whole genome shotgun (WGS) entry which is preliminary data.</text>
</comment>
<dbReference type="RefSeq" id="WP_369948232.1">
    <property type="nucleotide sequence ID" value="NZ_JBCLSH010000012.1"/>
</dbReference>
<evidence type="ECO:0000313" key="1">
    <source>
        <dbReference type="EMBL" id="MEY8443589.1"/>
    </source>
</evidence>
<dbReference type="Proteomes" id="UP001565283">
    <property type="component" value="Unassembled WGS sequence"/>
</dbReference>
<name>A0ABV4D244_9LACT</name>